<evidence type="ECO:0000313" key="1">
    <source>
        <dbReference type="EMBL" id="KAH0454804.1"/>
    </source>
</evidence>
<sequence length="82" mass="9432">MDKYLKLFQNMRSPLLIGAKEPIKAENWLLRIGKIHDGSKVSPVTFALDGEANKWWRGQHQNKFGDLHSMLIDWGDIVGTLR</sequence>
<name>A0AAV7GGJ9_DENCH</name>
<keyword evidence="2" id="KW-1185">Reference proteome</keyword>
<dbReference type="AlphaFoldDB" id="A0AAV7GGJ9"/>
<comment type="caution">
    <text evidence="1">The sequence shown here is derived from an EMBL/GenBank/DDBJ whole genome shotgun (WGS) entry which is preliminary data.</text>
</comment>
<reference evidence="1 2" key="1">
    <citation type="journal article" date="2021" name="Hortic Res">
        <title>Chromosome-scale assembly of the Dendrobium chrysotoxum genome enhances the understanding of orchid evolution.</title>
        <authorList>
            <person name="Zhang Y."/>
            <person name="Zhang G.Q."/>
            <person name="Zhang D."/>
            <person name="Liu X.D."/>
            <person name="Xu X.Y."/>
            <person name="Sun W.H."/>
            <person name="Yu X."/>
            <person name="Zhu X."/>
            <person name="Wang Z.W."/>
            <person name="Zhao X."/>
            <person name="Zhong W.Y."/>
            <person name="Chen H."/>
            <person name="Yin W.L."/>
            <person name="Huang T."/>
            <person name="Niu S.C."/>
            <person name="Liu Z.J."/>
        </authorList>
    </citation>
    <scope>NUCLEOTIDE SEQUENCE [LARGE SCALE GENOMIC DNA]</scope>
    <source>
        <strain evidence="1">Lindl</strain>
    </source>
</reference>
<accession>A0AAV7GGJ9</accession>
<protein>
    <submittedName>
        <fullName evidence="1">Uncharacterized protein</fullName>
    </submittedName>
</protein>
<dbReference type="EMBL" id="JAGFBR010000015">
    <property type="protein sequence ID" value="KAH0454804.1"/>
    <property type="molecule type" value="Genomic_DNA"/>
</dbReference>
<proteinExistence type="predicted"/>
<dbReference type="Proteomes" id="UP000775213">
    <property type="component" value="Unassembled WGS sequence"/>
</dbReference>
<evidence type="ECO:0000313" key="2">
    <source>
        <dbReference type="Proteomes" id="UP000775213"/>
    </source>
</evidence>
<gene>
    <name evidence="1" type="ORF">IEQ34_016728</name>
</gene>
<organism evidence="1 2">
    <name type="scientific">Dendrobium chrysotoxum</name>
    <name type="common">Orchid</name>
    <dbReference type="NCBI Taxonomy" id="161865"/>
    <lineage>
        <taxon>Eukaryota</taxon>
        <taxon>Viridiplantae</taxon>
        <taxon>Streptophyta</taxon>
        <taxon>Embryophyta</taxon>
        <taxon>Tracheophyta</taxon>
        <taxon>Spermatophyta</taxon>
        <taxon>Magnoliopsida</taxon>
        <taxon>Liliopsida</taxon>
        <taxon>Asparagales</taxon>
        <taxon>Orchidaceae</taxon>
        <taxon>Epidendroideae</taxon>
        <taxon>Malaxideae</taxon>
        <taxon>Dendrobiinae</taxon>
        <taxon>Dendrobium</taxon>
    </lineage>
</organism>